<sequence length="1083" mass="117485">MKRIYRNPARYLVFSLVLSLFSLAAFAQERKVTGKVTDVAGVGIPGATVVLKGTQTGTNTNGDGEFSLTVRSGNDALVVSFVGYKTIEVPVGNQSVVDIKMEDDISSLEEVIVTGYTVDSRRETTGAVATVKSKDLTATPSGNVEQQLQGRVAGVTVITNGQPGTTSQIRVRGFGAFGGNEPLYVVDGVPTGSTDFLNPDDIESTTVLKDAAAASIYGARAANGVIVYTTKKGTKKAKKLSITYDGLFGITTPGKGQKMLTPQEQADWTWQAIRNDAFQGDSLPKFTNVASGQYGNGDTPVLPDYINVGGATGVRGTLDLAAEKLKYNVNPAAGPIYQVVRANREGTDWYDAITRNAPLQRHTLGFSGGGDNSRVYAGFSVQDQKGILLNNSFKRYAFRINSEFDVLKNLRIGQNAQFTYLQVLGQGGGGGGQGVSADENDILSAFRMPSIIPVYDEFGGYAGTAAKGFNNPRNPVASRDGLANNSAFAGHGFGNLYVELDVIPGLTLRSSIGGQFNNYSNRGFSRLQYENSENNSAFGYNEGSGHRFAWTLTNTLNFKKQFGLHALDVIVGQEALNSGAGKNQNSSGLNPFSTDVNYINMNNVSSKIIGSEFYKGVNFYSLFGRANYTFNDKYIVTGVVRRDGSSRFGANNRYGVFPAFSAAWRLSSENFMKGIPFITEMKIRGGYGLMGNSNNVDPNNQYSLYGANLAESSYDLNGTNSSALEGYYRTRIGNRSAKWETSITKNIGIDATFFKGKLDVILDFWQKDTKDLLFQVPVTATAGYKASAPSVNVGKMSNKGIDLQIITRGRFSDDLGYEFNFTAGVLKNNIESLAPGLDYLTSVNPGFRGINPIRNQKGYSISSFYGYKVMGLFKDRAEVDSAPDQDGAAPGRFRYEDVNGDGVINTNDRAYLGSPVPKFTGGVNLRFTFKGFDLETYMYTSIGNKIFNVSKWFTDFYPSFTGAAVSARVKDSWLPDHTNTNTPIFESTSNFSTNTQSNSFYVEDGSFFRMQNITLGYTLPGNLLSKIKMQKLRVFASTNNLFTVTKYQGLDPGVGGNADTNFGIDVGNYPITRSYTVGINLGF</sequence>
<protein>
    <submittedName>
        <fullName evidence="10">TonB-dependent receptor</fullName>
    </submittedName>
</protein>
<gene>
    <name evidence="10" type="ORF">FEM33_26195</name>
</gene>
<dbReference type="OrthoDB" id="9768177at2"/>
<dbReference type="Gene3D" id="2.60.40.1120">
    <property type="entry name" value="Carboxypeptidase-like, regulatory domain"/>
    <property type="match status" value="1"/>
</dbReference>
<comment type="similarity">
    <text evidence="7">Belongs to the TonB-dependent receptor family.</text>
</comment>
<dbReference type="Pfam" id="PF07715">
    <property type="entry name" value="Plug"/>
    <property type="match status" value="1"/>
</dbReference>
<keyword evidence="11" id="KW-1185">Reference proteome</keyword>
<keyword evidence="4 7" id="KW-0812">Transmembrane</keyword>
<dbReference type="NCBIfam" id="TIGR04056">
    <property type="entry name" value="OMP_RagA_SusC"/>
    <property type="match status" value="1"/>
</dbReference>
<dbReference type="GO" id="GO:0009279">
    <property type="term" value="C:cell outer membrane"/>
    <property type="evidence" value="ECO:0007669"/>
    <property type="project" value="UniProtKB-SubCell"/>
</dbReference>
<evidence type="ECO:0000256" key="6">
    <source>
        <dbReference type="ARBA" id="ARBA00023237"/>
    </source>
</evidence>
<evidence type="ECO:0000256" key="5">
    <source>
        <dbReference type="ARBA" id="ARBA00023136"/>
    </source>
</evidence>
<dbReference type="SUPFAM" id="SSF56935">
    <property type="entry name" value="Porins"/>
    <property type="match status" value="1"/>
</dbReference>
<dbReference type="InterPro" id="IPR008969">
    <property type="entry name" value="CarboxyPept-like_regulatory"/>
</dbReference>
<feature type="signal peptide" evidence="8">
    <location>
        <begin position="1"/>
        <end position="27"/>
    </location>
</feature>
<dbReference type="Gene3D" id="2.40.170.20">
    <property type="entry name" value="TonB-dependent receptor, beta-barrel domain"/>
    <property type="match status" value="1"/>
</dbReference>
<evidence type="ECO:0000256" key="2">
    <source>
        <dbReference type="ARBA" id="ARBA00022448"/>
    </source>
</evidence>
<organism evidence="10 11">
    <name type="scientific">Dyadobacter flavalbus</name>
    <dbReference type="NCBI Taxonomy" id="2579942"/>
    <lineage>
        <taxon>Bacteria</taxon>
        <taxon>Pseudomonadati</taxon>
        <taxon>Bacteroidota</taxon>
        <taxon>Cytophagia</taxon>
        <taxon>Cytophagales</taxon>
        <taxon>Spirosomataceae</taxon>
        <taxon>Dyadobacter</taxon>
    </lineage>
</organism>
<dbReference type="RefSeq" id="WP_139014920.1">
    <property type="nucleotide sequence ID" value="NZ_VBSN01000076.1"/>
</dbReference>
<dbReference type="Pfam" id="PF13715">
    <property type="entry name" value="CarbopepD_reg_2"/>
    <property type="match status" value="1"/>
</dbReference>
<dbReference type="Gene3D" id="2.170.130.10">
    <property type="entry name" value="TonB-dependent receptor, plug domain"/>
    <property type="match status" value="1"/>
</dbReference>
<dbReference type="InterPro" id="IPR023997">
    <property type="entry name" value="TonB-dep_OMP_SusC/RagA_CS"/>
</dbReference>
<comment type="caution">
    <text evidence="10">The sequence shown here is derived from an EMBL/GenBank/DDBJ whole genome shotgun (WGS) entry which is preliminary data.</text>
</comment>
<evidence type="ECO:0000256" key="4">
    <source>
        <dbReference type="ARBA" id="ARBA00022692"/>
    </source>
</evidence>
<feature type="chain" id="PRO_5024375423" evidence="8">
    <location>
        <begin position="28"/>
        <end position="1083"/>
    </location>
</feature>
<evidence type="ECO:0000259" key="9">
    <source>
        <dbReference type="Pfam" id="PF07715"/>
    </source>
</evidence>
<name>A0A5M8Q5X7_9BACT</name>
<dbReference type="EMBL" id="VBSN01000076">
    <property type="protein sequence ID" value="KAA6430491.1"/>
    <property type="molecule type" value="Genomic_DNA"/>
</dbReference>
<dbReference type="NCBIfam" id="TIGR04057">
    <property type="entry name" value="SusC_RagA_signa"/>
    <property type="match status" value="1"/>
</dbReference>
<keyword evidence="10" id="KW-0675">Receptor</keyword>
<evidence type="ECO:0000256" key="3">
    <source>
        <dbReference type="ARBA" id="ARBA00022452"/>
    </source>
</evidence>
<evidence type="ECO:0000256" key="8">
    <source>
        <dbReference type="SAM" id="SignalP"/>
    </source>
</evidence>
<keyword evidence="6 7" id="KW-0998">Cell outer membrane</keyword>
<dbReference type="Proteomes" id="UP000323994">
    <property type="component" value="Unassembled WGS sequence"/>
</dbReference>
<dbReference type="SUPFAM" id="SSF49464">
    <property type="entry name" value="Carboxypeptidase regulatory domain-like"/>
    <property type="match status" value="1"/>
</dbReference>
<evidence type="ECO:0000256" key="1">
    <source>
        <dbReference type="ARBA" id="ARBA00004571"/>
    </source>
</evidence>
<dbReference type="InterPro" id="IPR037066">
    <property type="entry name" value="Plug_dom_sf"/>
</dbReference>
<keyword evidence="5 7" id="KW-0472">Membrane</keyword>
<dbReference type="InterPro" id="IPR023996">
    <property type="entry name" value="TonB-dep_OMP_SusC/RagA"/>
</dbReference>
<dbReference type="InterPro" id="IPR012910">
    <property type="entry name" value="Plug_dom"/>
</dbReference>
<dbReference type="AlphaFoldDB" id="A0A5M8Q5X7"/>
<evidence type="ECO:0000313" key="11">
    <source>
        <dbReference type="Proteomes" id="UP000323994"/>
    </source>
</evidence>
<dbReference type="PROSITE" id="PS52016">
    <property type="entry name" value="TONB_DEPENDENT_REC_3"/>
    <property type="match status" value="1"/>
</dbReference>
<keyword evidence="8" id="KW-0732">Signal</keyword>
<feature type="domain" description="TonB-dependent receptor plug" evidence="9">
    <location>
        <begin position="121"/>
        <end position="225"/>
    </location>
</feature>
<accession>A0A5M8Q5X7</accession>
<evidence type="ECO:0000313" key="10">
    <source>
        <dbReference type="EMBL" id="KAA6430491.1"/>
    </source>
</evidence>
<keyword evidence="3 7" id="KW-1134">Transmembrane beta strand</keyword>
<comment type="subcellular location">
    <subcellularLocation>
        <location evidence="1 7">Cell outer membrane</location>
        <topology evidence="1 7">Multi-pass membrane protein</topology>
    </subcellularLocation>
</comment>
<dbReference type="InterPro" id="IPR039426">
    <property type="entry name" value="TonB-dep_rcpt-like"/>
</dbReference>
<evidence type="ECO:0000256" key="7">
    <source>
        <dbReference type="PROSITE-ProRule" id="PRU01360"/>
    </source>
</evidence>
<reference evidence="10 11" key="1">
    <citation type="submission" date="2019-05" db="EMBL/GenBank/DDBJ databases">
        <authorList>
            <person name="Qu J.-H."/>
        </authorList>
    </citation>
    <scope>NUCLEOTIDE SEQUENCE [LARGE SCALE GENOMIC DNA]</scope>
    <source>
        <strain evidence="10 11">NS28</strain>
    </source>
</reference>
<keyword evidence="2 7" id="KW-0813">Transport</keyword>
<dbReference type="InterPro" id="IPR036942">
    <property type="entry name" value="Beta-barrel_TonB_sf"/>
</dbReference>
<proteinExistence type="inferred from homology"/>